<dbReference type="GO" id="GO:0006397">
    <property type="term" value="P:mRNA processing"/>
    <property type="evidence" value="ECO:0007669"/>
    <property type="project" value="UniProtKB-KW"/>
</dbReference>
<dbReference type="GO" id="GO:0000290">
    <property type="term" value="P:deadenylation-dependent decapping of nuclear-transcribed mRNA"/>
    <property type="evidence" value="ECO:0007669"/>
    <property type="project" value="InterPro"/>
</dbReference>
<keyword evidence="4" id="KW-0507">mRNA processing</keyword>
<name>A0A1R2AP23_9CILI</name>
<dbReference type="PANTHER" id="PTHR16290">
    <property type="entry name" value="TRANSCRIPTION FACTOR SMIF DECAPPING ENZYME DCP1"/>
    <property type="match status" value="1"/>
</dbReference>
<dbReference type="GO" id="GO:0003729">
    <property type="term" value="F:mRNA binding"/>
    <property type="evidence" value="ECO:0007669"/>
    <property type="project" value="TreeGrafter"/>
</dbReference>
<proteinExistence type="inferred from homology"/>
<dbReference type="GO" id="GO:0008047">
    <property type="term" value="F:enzyme activator activity"/>
    <property type="evidence" value="ECO:0007669"/>
    <property type="project" value="InterPro"/>
</dbReference>
<gene>
    <name evidence="5" type="ORF">SteCoe_36932</name>
</gene>
<dbReference type="InterPro" id="IPR011993">
    <property type="entry name" value="PH-like_dom_sf"/>
</dbReference>
<evidence type="ECO:0000256" key="1">
    <source>
        <dbReference type="ARBA" id="ARBA00004496"/>
    </source>
</evidence>
<sequence>MDRDGLLTMLRNRIDKLISEIVFEIQHAVYYVFSQTAGSWNKGDIEGPLILVKRSQEPQYCLIILNKQHHNSFYQQITSDIMFEKKHPQLICIRDKNKGVHGIWSVNSDIIESLHRILQDIANINSQSKMLKSLLSIGGDNMQARPSDSIFDSKPIQFEGKMPEEVLRPEFFQKGVVFDERNEVIAERDKMKEIIVALATSEQFLDMLASVIRTRDLVSKPQGME</sequence>
<dbReference type="GO" id="GO:0000932">
    <property type="term" value="C:P-body"/>
    <property type="evidence" value="ECO:0007669"/>
    <property type="project" value="TreeGrafter"/>
</dbReference>
<evidence type="ECO:0000256" key="2">
    <source>
        <dbReference type="ARBA" id="ARBA00008778"/>
    </source>
</evidence>
<dbReference type="EMBL" id="MPUH01001763">
    <property type="protein sequence ID" value="OMJ66283.1"/>
    <property type="molecule type" value="Genomic_DNA"/>
</dbReference>
<dbReference type="Proteomes" id="UP000187209">
    <property type="component" value="Unassembled WGS sequence"/>
</dbReference>
<dbReference type="AlphaFoldDB" id="A0A1R2AP23"/>
<evidence type="ECO:0008006" key="7">
    <source>
        <dbReference type="Google" id="ProtNLM"/>
    </source>
</evidence>
<dbReference type="Gene3D" id="2.30.29.30">
    <property type="entry name" value="Pleckstrin-homology domain (PH domain)/Phosphotyrosine-binding domain (PTB)"/>
    <property type="match status" value="1"/>
</dbReference>
<dbReference type="PANTHER" id="PTHR16290:SF0">
    <property type="entry name" value="DECAPPING PROTEIN 1, ISOFORM A"/>
    <property type="match status" value="1"/>
</dbReference>
<dbReference type="GO" id="GO:0031087">
    <property type="term" value="P:deadenylation-independent decapping of nuclear-transcribed mRNA"/>
    <property type="evidence" value="ECO:0007669"/>
    <property type="project" value="TreeGrafter"/>
</dbReference>
<protein>
    <recommendedName>
        <fullName evidence="7">mRNA-decapping enzyme C-terminal domain-containing protein</fullName>
    </recommendedName>
</protein>
<keyword evidence="3" id="KW-0963">Cytoplasm</keyword>
<evidence type="ECO:0000256" key="3">
    <source>
        <dbReference type="ARBA" id="ARBA00022490"/>
    </source>
</evidence>
<dbReference type="Pfam" id="PF06058">
    <property type="entry name" value="DCP1"/>
    <property type="match status" value="1"/>
</dbReference>
<dbReference type="SUPFAM" id="SSF50729">
    <property type="entry name" value="PH domain-like"/>
    <property type="match status" value="1"/>
</dbReference>
<dbReference type="OrthoDB" id="440673at2759"/>
<keyword evidence="6" id="KW-1185">Reference proteome</keyword>
<organism evidence="5 6">
    <name type="scientific">Stentor coeruleus</name>
    <dbReference type="NCBI Taxonomy" id="5963"/>
    <lineage>
        <taxon>Eukaryota</taxon>
        <taxon>Sar</taxon>
        <taxon>Alveolata</taxon>
        <taxon>Ciliophora</taxon>
        <taxon>Postciliodesmatophora</taxon>
        <taxon>Heterotrichea</taxon>
        <taxon>Heterotrichida</taxon>
        <taxon>Stentoridae</taxon>
        <taxon>Stentor</taxon>
    </lineage>
</organism>
<comment type="similarity">
    <text evidence="2">Belongs to the DCP1 family.</text>
</comment>
<comment type="subcellular location">
    <subcellularLocation>
        <location evidence="1">Cytoplasm</location>
    </subcellularLocation>
</comment>
<dbReference type="InterPro" id="IPR010334">
    <property type="entry name" value="Dcp1"/>
</dbReference>
<evidence type="ECO:0000256" key="4">
    <source>
        <dbReference type="ARBA" id="ARBA00022664"/>
    </source>
</evidence>
<accession>A0A1R2AP23</accession>
<comment type="caution">
    <text evidence="5">The sequence shown here is derived from an EMBL/GenBank/DDBJ whole genome shotgun (WGS) entry which is preliminary data.</text>
</comment>
<reference evidence="5 6" key="1">
    <citation type="submission" date="2016-11" db="EMBL/GenBank/DDBJ databases">
        <title>The macronuclear genome of Stentor coeruleus: a giant cell with tiny introns.</title>
        <authorList>
            <person name="Slabodnick M."/>
            <person name="Ruby J.G."/>
            <person name="Reiff S.B."/>
            <person name="Swart E.C."/>
            <person name="Gosai S."/>
            <person name="Prabakaran S."/>
            <person name="Witkowska E."/>
            <person name="Larue G.E."/>
            <person name="Fisher S."/>
            <person name="Freeman R.M."/>
            <person name="Gunawardena J."/>
            <person name="Chu W."/>
            <person name="Stover N.A."/>
            <person name="Gregory B.D."/>
            <person name="Nowacki M."/>
            <person name="Derisi J."/>
            <person name="Roy S.W."/>
            <person name="Marshall W.F."/>
            <person name="Sood P."/>
        </authorList>
    </citation>
    <scope>NUCLEOTIDE SEQUENCE [LARGE SCALE GENOMIC DNA]</scope>
    <source>
        <strain evidence="5">WM001</strain>
    </source>
</reference>
<evidence type="ECO:0000313" key="6">
    <source>
        <dbReference type="Proteomes" id="UP000187209"/>
    </source>
</evidence>
<evidence type="ECO:0000313" key="5">
    <source>
        <dbReference type="EMBL" id="OMJ66283.1"/>
    </source>
</evidence>